<sequence length="328" mass="37755">MNKMEFMPIPGEDIEIYDTLVDESVEGTLFHKSWWFKIFEDSAGINANRAELFGAYQNGEIVAGFPVPYRKKLGTRWIINPRLTPYSGSVFKPDGTKKGHTENSFRKDVNANFARIIKPFGTCLYYPFNVNSMDLQPFLWSDYCPTLHYTYILKLDNLDTVWNNISRKRRNDIKSSARNGFEVTTGDISTFARLNDLTMARQDHGRITGRMWENIYSHCKKRGCAEVFTTYSGGEALASLMLVWDNKRSYYIGGGMDGNSRGGMPMLIWEAIKFTKEKLHLNEFDFEGSTVPGIEFFFRNFGGELRPFFGIKDRKVELAMSIINMVKR</sequence>
<keyword evidence="3" id="KW-1185">Reference proteome</keyword>
<dbReference type="STRING" id="351160.RCIX1945"/>
<evidence type="ECO:0000313" key="2">
    <source>
        <dbReference type="EMBL" id="CAJ37109.1"/>
    </source>
</evidence>
<dbReference type="InterPro" id="IPR016181">
    <property type="entry name" value="Acyl_CoA_acyltransferase"/>
</dbReference>
<dbReference type="Proteomes" id="UP000000663">
    <property type="component" value="Chromosome"/>
</dbReference>
<dbReference type="eggNOG" id="arCOG03320">
    <property type="taxonomic scope" value="Archaea"/>
</dbReference>
<evidence type="ECO:0000313" key="3">
    <source>
        <dbReference type="Proteomes" id="UP000000663"/>
    </source>
</evidence>
<dbReference type="InterPro" id="IPR038740">
    <property type="entry name" value="BioF2-like_GNAT_dom"/>
</dbReference>
<dbReference type="KEGG" id="rci:RCIX1945"/>
<dbReference type="OrthoDB" id="140543at2157"/>
<dbReference type="Pfam" id="PF13480">
    <property type="entry name" value="Acetyltransf_6"/>
    <property type="match status" value="1"/>
</dbReference>
<dbReference type="SUPFAM" id="SSF55729">
    <property type="entry name" value="Acyl-CoA N-acyltransferases (Nat)"/>
    <property type="match status" value="1"/>
</dbReference>
<accession>Q0W3D4</accession>
<dbReference type="Gene3D" id="3.40.630.30">
    <property type="match status" value="1"/>
</dbReference>
<feature type="domain" description="BioF2-like acetyltransferase" evidence="1">
    <location>
        <begin position="167"/>
        <end position="286"/>
    </location>
</feature>
<organism evidence="2 3">
    <name type="scientific">Methanocella arvoryzae (strain DSM 22066 / NBRC 105507 / MRE50)</name>
    <dbReference type="NCBI Taxonomy" id="351160"/>
    <lineage>
        <taxon>Archaea</taxon>
        <taxon>Methanobacteriati</taxon>
        <taxon>Methanobacteriota</taxon>
        <taxon>Stenosarchaea group</taxon>
        <taxon>Methanomicrobia</taxon>
        <taxon>Methanocellales</taxon>
        <taxon>Methanocellaceae</taxon>
        <taxon>Methanocella</taxon>
    </lineage>
</organism>
<protein>
    <recommendedName>
        <fullName evidence="1">BioF2-like acetyltransferase domain-containing protein</fullName>
    </recommendedName>
</protein>
<dbReference type="EMBL" id="AM114193">
    <property type="protein sequence ID" value="CAJ37109.1"/>
    <property type="molecule type" value="Genomic_DNA"/>
</dbReference>
<dbReference type="PANTHER" id="PTHR36174:SF1">
    <property type="entry name" value="LIPID II:GLYCINE GLYCYLTRANSFERASE"/>
    <property type="match status" value="1"/>
</dbReference>
<reference evidence="2 3" key="1">
    <citation type="journal article" date="2006" name="Science">
        <title>Genome of rice cluster I archaea -- the key methane producers in the rice rhizosphere.</title>
        <authorList>
            <person name="Erkel C."/>
            <person name="Kube M."/>
            <person name="Reinhardt R."/>
            <person name="Liesack W."/>
        </authorList>
    </citation>
    <scope>NUCLEOTIDE SEQUENCE [LARGE SCALE GENOMIC DNA]</scope>
    <source>
        <strain evidence="3">DSM 22066 / NBRC 105507 / MRE50</strain>
    </source>
</reference>
<name>Q0W3D4_METAR</name>
<proteinExistence type="predicted"/>
<gene>
    <name evidence="2" type="ORF">RCIX1945</name>
</gene>
<evidence type="ECO:0000259" key="1">
    <source>
        <dbReference type="Pfam" id="PF13480"/>
    </source>
</evidence>
<dbReference type="AlphaFoldDB" id="Q0W3D4"/>
<dbReference type="PANTHER" id="PTHR36174">
    <property type="entry name" value="LIPID II:GLYCINE GLYCYLTRANSFERASE"/>
    <property type="match status" value="1"/>
</dbReference>
<dbReference type="InterPro" id="IPR050644">
    <property type="entry name" value="PG_Glycine_Bridge_Synth"/>
</dbReference>